<feature type="domain" description="Fungal-type protein kinase" evidence="2">
    <location>
        <begin position="183"/>
        <end position="546"/>
    </location>
</feature>
<evidence type="ECO:0000313" key="3">
    <source>
        <dbReference type="EMBL" id="RPD57305.1"/>
    </source>
</evidence>
<dbReference type="EMBL" id="ML122282">
    <property type="protein sequence ID" value="RPD57305.1"/>
    <property type="molecule type" value="Genomic_DNA"/>
</dbReference>
<dbReference type="STRING" id="1328759.A0A5C2S1D8"/>
<protein>
    <recommendedName>
        <fullName evidence="2">Fungal-type protein kinase domain-containing protein</fullName>
    </recommendedName>
</protein>
<dbReference type="InterPro" id="IPR011009">
    <property type="entry name" value="Kinase-like_dom_sf"/>
</dbReference>
<dbReference type="AlphaFoldDB" id="A0A5C2S1D8"/>
<evidence type="ECO:0000259" key="2">
    <source>
        <dbReference type="Pfam" id="PF17667"/>
    </source>
</evidence>
<evidence type="ECO:0000256" key="1">
    <source>
        <dbReference type="SAM" id="MobiDB-lite"/>
    </source>
</evidence>
<gene>
    <name evidence="3" type="ORF">L227DRAFT_578208</name>
</gene>
<dbReference type="PANTHER" id="PTHR38248:SF2">
    <property type="entry name" value="FUNK1 11"/>
    <property type="match status" value="1"/>
</dbReference>
<dbReference type="Proteomes" id="UP000313359">
    <property type="component" value="Unassembled WGS sequence"/>
</dbReference>
<feature type="compositionally biased region" description="Basic residues" evidence="1">
    <location>
        <begin position="758"/>
        <end position="768"/>
    </location>
</feature>
<proteinExistence type="predicted"/>
<sequence length="768" mass="88117">MVYNITQVSVEDLLNTFVPGPDIPESRIKDLYCFENTSSRLEPGGGLNPHIRRLIHSVTSLQQKGEEEPRNSLVVREIASSISNNPESDGASGEFAEDGKTATCVDVGVFFDNDRFNGIISKSPEELGKKRKAYEMDVEQREDFVGRFSWAEILVPIEVEVDVTKSTFYFDDDPTKFLRLDTEDDREAVGHIGEHVRQIFGYQHRVHVYAVCVCKDRARLLYFDRQGALVSEPFTYGTREHLTLHTFFYRLSHMSREQLGFDPTVVPADPDDVKAMLAYASDAPTDYIEQQIYRTLSVDPKCPEVKTSTQWPAYELAMCGKRYIIARPTFASPALYGRCTRGYLAYDIEGRAVRFLKDSWRPDLERVQPEHEVYERLKARGVTENVLTCLGYENVPNSDGSWQLTRTHKLINPSRAARGHYRILFEQVCRPLIDFTDFKELTMLICDAIYAHCCAWEEAGILHRDVSVNNIMIFEFVGADGKVERRGMLCDWDLCKYVEQMESSQKSRTINRTGTWYFRSALSVLFPGKPYYLSDDIESFIHVYHYCVLRFHLTDISNLLSTHVTDIYEFVDIRPSDGAHIGSAKKFKQMRSSKPPMDVLGNPTLDDFLTELAQLYSRHYSMINIHSYREAYNPIQVKPVKLTKKGFSREYPNLKRPRSDDSLQLVEAEEPKATQVAPRRTMDVNGPLRDHYELLKLFVRYTSDPLDEEKEGPGVRWPDVTTKCEDWFKGTSLAPHKNNAFSSSTSKSSQDVEEGRPGKKRKGMLALY</sequence>
<feature type="region of interest" description="Disordered" evidence="1">
    <location>
        <begin position="731"/>
        <end position="768"/>
    </location>
</feature>
<name>A0A5C2S1D8_9APHY</name>
<dbReference type="Gene3D" id="1.10.510.10">
    <property type="entry name" value="Transferase(Phosphotransferase) domain 1"/>
    <property type="match status" value="1"/>
</dbReference>
<dbReference type="GO" id="GO:0004672">
    <property type="term" value="F:protein kinase activity"/>
    <property type="evidence" value="ECO:0007669"/>
    <property type="project" value="InterPro"/>
</dbReference>
<keyword evidence="4" id="KW-1185">Reference proteome</keyword>
<dbReference type="OrthoDB" id="2802734at2759"/>
<dbReference type="PANTHER" id="PTHR38248">
    <property type="entry name" value="FUNK1 6"/>
    <property type="match status" value="1"/>
</dbReference>
<dbReference type="InterPro" id="IPR040976">
    <property type="entry name" value="Pkinase_fungal"/>
</dbReference>
<evidence type="ECO:0000313" key="4">
    <source>
        <dbReference type="Proteomes" id="UP000313359"/>
    </source>
</evidence>
<dbReference type="SUPFAM" id="SSF56112">
    <property type="entry name" value="Protein kinase-like (PK-like)"/>
    <property type="match status" value="1"/>
</dbReference>
<accession>A0A5C2S1D8</accession>
<organism evidence="3 4">
    <name type="scientific">Lentinus tigrinus ALCF2SS1-6</name>
    <dbReference type="NCBI Taxonomy" id="1328759"/>
    <lineage>
        <taxon>Eukaryota</taxon>
        <taxon>Fungi</taxon>
        <taxon>Dikarya</taxon>
        <taxon>Basidiomycota</taxon>
        <taxon>Agaricomycotina</taxon>
        <taxon>Agaricomycetes</taxon>
        <taxon>Polyporales</taxon>
        <taxon>Polyporaceae</taxon>
        <taxon>Lentinus</taxon>
    </lineage>
</organism>
<dbReference type="Pfam" id="PF17667">
    <property type="entry name" value="Pkinase_fungal"/>
    <property type="match status" value="1"/>
</dbReference>
<reference evidence="3" key="1">
    <citation type="journal article" date="2018" name="Genome Biol. Evol.">
        <title>Genomics and development of Lentinus tigrinus, a white-rot wood-decaying mushroom with dimorphic fruiting bodies.</title>
        <authorList>
            <person name="Wu B."/>
            <person name="Xu Z."/>
            <person name="Knudson A."/>
            <person name="Carlson A."/>
            <person name="Chen N."/>
            <person name="Kovaka S."/>
            <person name="LaButti K."/>
            <person name="Lipzen A."/>
            <person name="Pennachio C."/>
            <person name="Riley R."/>
            <person name="Schakwitz W."/>
            <person name="Umezawa K."/>
            <person name="Ohm R.A."/>
            <person name="Grigoriev I.V."/>
            <person name="Nagy L.G."/>
            <person name="Gibbons J."/>
            <person name="Hibbett D."/>
        </authorList>
    </citation>
    <scope>NUCLEOTIDE SEQUENCE [LARGE SCALE GENOMIC DNA]</scope>
    <source>
        <strain evidence="3">ALCF2SS1-6</strain>
    </source>
</reference>
<dbReference type="InterPro" id="IPR008266">
    <property type="entry name" value="Tyr_kinase_AS"/>
</dbReference>
<dbReference type="PROSITE" id="PS00109">
    <property type="entry name" value="PROTEIN_KINASE_TYR"/>
    <property type="match status" value="1"/>
</dbReference>